<accession>A0A9Q4FRH1</accession>
<evidence type="ECO:0000313" key="1">
    <source>
        <dbReference type="EMBL" id="MCP8886208.1"/>
    </source>
</evidence>
<dbReference type="Proteomes" id="UP001060275">
    <property type="component" value="Unassembled WGS sequence"/>
</dbReference>
<dbReference type="SUPFAM" id="SSF49899">
    <property type="entry name" value="Concanavalin A-like lectins/glucanases"/>
    <property type="match status" value="1"/>
</dbReference>
<comment type="caution">
    <text evidence="1">The sequence shown here is derived from an EMBL/GenBank/DDBJ whole genome shotgun (WGS) entry which is preliminary data.</text>
</comment>
<dbReference type="RefSeq" id="WP_254672614.1">
    <property type="nucleotide sequence ID" value="NZ_JAMWDU010000001.1"/>
</dbReference>
<dbReference type="InterPro" id="IPR013320">
    <property type="entry name" value="ConA-like_dom_sf"/>
</dbReference>
<proteinExistence type="predicted"/>
<evidence type="ECO:0000313" key="2">
    <source>
        <dbReference type="Proteomes" id="UP001060275"/>
    </source>
</evidence>
<dbReference type="AlphaFoldDB" id="A0A9Q4FRH1"/>
<gene>
    <name evidence="1" type="ORF">NF348_03750</name>
</gene>
<keyword evidence="2" id="KW-1185">Reference proteome</keyword>
<dbReference type="EMBL" id="JAMWDU010000001">
    <property type="protein sequence ID" value="MCP8886208.1"/>
    <property type="molecule type" value="Genomic_DNA"/>
</dbReference>
<dbReference type="Gene3D" id="2.60.120.200">
    <property type="match status" value="1"/>
</dbReference>
<sequence>MSAIHLGIGCGAHRKAGRAVLPVVTGLEAYWDWTGGDPLQSKFGNHLLQQGAGSSVSIVDVEDGPVARAIVLDGATDFLVVPAASVGRLNLGGTGYSACTVFAWVERDDSDAGFVAGCWQEDAGDPRRQYGLFTDLAEYGGDEQVCGHVSQTGDVTPGYPFSRDYSANTRAIDNSRWQFVAFTYDGALVRSYLGPVFDARPSYTDGLANTYSKNPYSFASGLNAAACDFTVGAVKLTGGMDNFFSGKIGALGIYHRALSLAELTSLFRFFKPDADPVYEWSFDVSGNSRVNGWHSATVDLVLTDDISTNHFGVASVGAHTYMSRGSAGELGPLVGWSGDLDGVSLDDISTIQFLLNSGVTDSLLRLVIKSEGLWYASDQTFDLAVAGIGGSDWSNAVEQVFAFGREANKWRDLTFTPGAALSLSGSARVTPLPAGTLQAVGFYSPERPSAAVRIDNLKVFA</sequence>
<name>A0A9Q4FRH1_9HYPH</name>
<organism evidence="1 2">
    <name type="scientific">Devosia ureilytica</name>
    <dbReference type="NCBI Taxonomy" id="2952754"/>
    <lineage>
        <taxon>Bacteria</taxon>
        <taxon>Pseudomonadati</taxon>
        <taxon>Pseudomonadota</taxon>
        <taxon>Alphaproteobacteria</taxon>
        <taxon>Hyphomicrobiales</taxon>
        <taxon>Devosiaceae</taxon>
        <taxon>Devosia</taxon>
    </lineage>
</organism>
<protein>
    <submittedName>
        <fullName evidence="1">LamG domain-containing protein</fullName>
    </submittedName>
</protein>
<reference evidence="1" key="1">
    <citation type="submission" date="2022-06" db="EMBL/GenBank/DDBJ databases">
        <title>Devosia sp. XJ19-45 genome assembly.</title>
        <authorList>
            <person name="Li B."/>
            <person name="Cai M."/>
            <person name="Nie G."/>
            <person name="Li W."/>
        </authorList>
    </citation>
    <scope>NUCLEOTIDE SEQUENCE</scope>
    <source>
        <strain evidence="1">XJ19-45</strain>
    </source>
</reference>